<evidence type="ECO:0000313" key="3">
    <source>
        <dbReference type="Proteomes" id="UP001597368"/>
    </source>
</evidence>
<evidence type="ECO:0000313" key="2">
    <source>
        <dbReference type="EMBL" id="MFD1939570.1"/>
    </source>
</evidence>
<sequence length="152" mass="15641">MSSFSRALVPAAAAVLLLQAAPAGADTGSAAGGTVAAAATPESVCGSGYRIIDSVPIKTPRLWATSYLLYNNNGYNCVVTWKNTNLGVRTYTEARIQVQGSSTIHRDGGDFTTYAGPVRVQAGGKCVQFGGVASDAPGGQRFQSLSPWGHCG</sequence>
<keyword evidence="3" id="KW-1185">Reference proteome</keyword>
<evidence type="ECO:0000256" key="1">
    <source>
        <dbReference type="SAM" id="SignalP"/>
    </source>
</evidence>
<reference evidence="3" key="1">
    <citation type="journal article" date="2019" name="Int. J. Syst. Evol. Microbiol.">
        <title>The Global Catalogue of Microorganisms (GCM) 10K type strain sequencing project: providing services to taxonomists for standard genome sequencing and annotation.</title>
        <authorList>
            <consortium name="The Broad Institute Genomics Platform"/>
            <consortium name="The Broad Institute Genome Sequencing Center for Infectious Disease"/>
            <person name="Wu L."/>
            <person name="Ma J."/>
        </authorList>
    </citation>
    <scope>NUCLEOTIDE SEQUENCE [LARGE SCALE GENOMIC DNA]</scope>
    <source>
        <strain evidence="3">ICMP 6774ER</strain>
    </source>
</reference>
<keyword evidence="1" id="KW-0732">Signal</keyword>
<comment type="caution">
    <text evidence="2">The sequence shown here is derived from an EMBL/GenBank/DDBJ whole genome shotgun (WGS) entry which is preliminary data.</text>
</comment>
<dbReference type="Proteomes" id="UP001597368">
    <property type="component" value="Unassembled WGS sequence"/>
</dbReference>
<accession>A0ABW4TEI9</accession>
<gene>
    <name evidence="2" type="ORF">ACFSKW_49725</name>
</gene>
<feature type="signal peptide" evidence="1">
    <location>
        <begin position="1"/>
        <end position="25"/>
    </location>
</feature>
<dbReference type="RefSeq" id="WP_379581961.1">
    <property type="nucleotide sequence ID" value="NZ_JBHUFV010000083.1"/>
</dbReference>
<protein>
    <submittedName>
        <fullName evidence="2">Spore-associated protein A</fullName>
    </submittedName>
</protein>
<dbReference type="EMBL" id="JBHUFV010000083">
    <property type="protein sequence ID" value="MFD1939570.1"/>
    <property type="molecule type" value="Genomic_DNA"/>
</dbReference>
<proteinExistence type="predicted"/>
<organism evidence="2 3">
    <name type="scientific">Nonomuraea mangrovi</name>
    <dbReference type="NCBI Taxonomy" id="2316207"/>
    <lineage>
        <taxon>Bacteria</taxon>
        <taxon>Bacillati</taxon>
        <taxon>Actinomycetota</taxon>
        <taxon>Actinomycetes</taxon>
        <taxon>Streptosporangiales</taxon>
        <taxon>Streptosporangiaceae</taxon>
        <taxon>Nonomuraea</taxon>
    </lineage>
</organism>
<feature type="chain" id="PRO_5046282592" evidence="1">
    <location>
        <begin position="26"/>
        <end position="152"/>
    </location>
</feature>
<name>A0ABW4TEI9_9ACTN</name>